<dbReference type="EMBL" id="JBBGZH010000003">
    <property type="protein sequence ID" value="MEJ5023012.1"/>
    <property type="molecule type" value="Genomic_DNA"/>
</dbReference>
<sequence>MRELNGFIYVRERRPRMHSFHSKHILIFEDGFFLSDEVSQKLQSLGAVIIGPVHSTADALYHLESGVIDAAILDVAIEPAAVLSLVEALEKSRTPFVFALAANPSMSNSGCAGFVLSQHDDDLVVIAEALFRQRPMLH</sequence>
<name>A0ABU8PLW4_9HYPH</name>
<evidence type="ECO:0000313" key="1">
    <source>
        <dbReference type="EMBL" id="MEJ5023012.1"/>
    </source>
</evidence>
<dbReference type="RefSeq" id="WP_286154325.1">
    <property type="nucleotide sequence ID" value="NZ_JBBGZH010000003.1"/>
</dbReference>
<evidence type="ECO:0000313" key="2">
    <source>
        <dbReference type="Proteomes" id="UP001375812"/>
    </source>
</evidence>
<dbReference type="Proteomes" id="UP001375812">
    <property type="component" value="Unassembled WGS sequence"/>
</dbReference>
<organism evidence="1 2">
    <name type="scientific">Ochrobactrum vermis</name>
    <dbReference type="NCBI Taxonomy" id="1827297"/>
    <lineage>
        <taxon>Bacteria</taxon>
        <taxon>Pseudomonadati</taxon>
        <taxon>Pseudomonadota</taxon>
        <taxon>Alphaproteobacteria</taxon>
        <taxon>Hyphomicrobiales</taxon>
        <taxon>Brucellaceae</taxon>
        <taxon>Brucella/Ochrobactrum group</taxon>
        <taxon>Ochrobactrum</taxon>
    </lineage>
</organism>
<dbReference type="SUPFAM" id="SSF52172">
    <property type="entry name" value="CheY-like"/>
    <property type="match status" value="1"/>
</dbReference>
<proteinExistence type="predicted"/>
<reference evidence="1 2" key="1">
    <citation type="submission" date="2023-12" db="EMBL/GenBank/DDBJ databases">
        <title>Gut-associated functions are favored during microbiome assembly across C. elegans life.</title>
        <authorList>
            <person name="Zimmermann J."/>
        </authorList>
    </citation>
    <scope>NUCLEOTIDE SEQUENCE [LARGE SCALE GENOMIC DNA]</scope>
    <source>
        <strain evidence="1 2">MYb71</strain>
    </source>
</reference>
<dbReference type="InterPro" id="IPR011006">
    <property type="entry name" value="CheY-like_superfamily"/>
</dbReference>
<protein>
    <submittedName>
        <fullName evidence="1">Transcriptional regulator</fullName>
    </submittedName>
</protein>
<keyword evidence="2" id="KW-1185">Reference proteome</keyword>
<comment type="caution">
    <text evidence="1">The sequence shown here is derived from an EMBL/GenBank/DDBJ whole genome shotgun (WGS) entry which is preliminary data.</text>
</comment>
<dbReference type="Gene3D" id="3.40.50.2300">
    <property type="match status" value="1"/>
</dbReference>
<gene>
    <name evidence="1" type="ORF">WH297_25285</name>
</gene>
<accession>A0ABU8PLW4</accession>